<gene>
    <name evidence="1" type="ORF">METZ01_LOCUS71558</name>
</gene>
<dbReference type="AlphaFoldDB" id="A0A381TS79"/>
<evidence type="ECO:0000313" key="1">
    <source>
        <dbReference type="EMBL" id="SVA18704.1"/>
    </source>
</evidence>
<name>A0A381TS79_9ZZZZ</name>
<accession>A0A381TS79</accession>
<organism evidence="1">
    <name type="scientific">marine metagenome</name>
    <dbReference type="NCBI Taxonomy" id="408172"/>
    <lineage>
        <taxon>unclassified sequences</taxon>
        <taxon>metagenomes</taxon>
        <taxon>ecological metagenomes</taxon>
    </lineage>
</organism>
<protein>
    <submittedName>
        <fullName evidence="1">Uncharacterized protein</fullName>
    </submittedName>
</protein>
<sequence>MGIYTIDVKSLGYRNDEECGKI</sequence>
<dbReference type="EMBL" id="UINC01005048">
    <property type="protein sequence ID" value="SVA18704.1"/>
    <property type="molecule type" value="Genomic_DNA"/>
</dbReference>
<reference evidence="1" key="1">
    <citation type="submission" date="2018-05" db="EMBL/GenBank/DDBJ databases">
        <authorList>
            <person name="Lanie J.A."/>
            <person name="Ng W.-L."/>
            <person name="Kazmierczak K.M."/>
            <person name="Andrzejewski T.M."/>
            <person name="Davidsen T.M."/>
            <person name="Wayne K.J."/>
            <person name="Tettelin H."/>
            <person name="Glass J.I."/>
            <person name="Rusch D."/>
            <person name="Podicherti R."/>
            <person name="Tsui H.-C.T."/>
            <person name="Winkler M.E."/>
        </authorList>
    </citation>
    <scope>NUCLEOTIDE SEQUENCE</scope>
</reference>
<proteinExistence type="predicted"/>